<feature type="binding site" evidence="3">
    <location>
        <position position="149"/>
    </location>
    <ligand>
        <name>substrate</name>
    </ligand>
</feature>
<dbReference type="eggNOG" id="COG3386">
    <property type="taxonomic scope" value="Bacteria"/>
</dbReference>
<feature type="binding site" evidence="3">
    <location>
        <position position="248"/>
    </location>
    <ligand>
        <name>a divalent metal cation</name>
        <dbReference type="ChEBI" id="CHEBI:60240"/>
    </ligand>
</feature>
<evidence type="ECO:0000256" key="2">
    <source>
        <dbReference type="PIRSR" id="PIRSR605511-1"/>
    </source>
</evidence>
<sequence>MAKFERSCPPVHSQTTRISAIVSSVSTQPTLAGIVRIHSSAWLFKEPAPVTHTITRFINTTYQLAECPTWDDRLNRLLWADIQGRSIQSMDWANREITTWHFDNEVGSFGLTDDDRLIVSVWDKVVLFDPASGSSELLAEVQADEPRTRLNDGKVGPDGAFWVGTMDTSSPREPIAGLYRVDGSGDVAEIRDELQCSNGLAWTPDGTYMYHSDTSPGWIECYGFDPQTGALGSKMLYAQQTNDTGRPDGAAVDIEGNYWSAGVSAGVLNCFGPDGDLLQAIKLPVDKPTMPCFCGPDLDHLIVTSIKQPADPTAIEPDTLSGGLFLVEGHGKTGLKTYRFKTARG</sequence>
<dbReference type="PANTHER" id="PTHR10907">
    <property type="entry name" value="REGUCALCIN"/>
    <property type="match status" value="1"/>
</dbReference>
<dbReference type="GO" id="GO:0004341">
    <property type="term" value="F:gluconolactonase activity"/>
    <property type="evidence" value="ECO:0007669"/>
    <property type="project" value="TreeGrafter"/>
</dbReference>
<comment type="cofactor">
    <cofactor evidence="3">
        <name>Zn(2+)</name>
        <dbReference type="ChEBI" id="CHEBI:29105"/>
    </cofactor>
    <text evidence="3">Binds 1 divalent metal cation per subunit.</text>
</comment>
<dbReference type="SUPFAM" id="SSF63829">
    <property type="entry name" value="Calcium-dependent phosphotriesterase"/>
    <property type="match status" value="1"/>
</dbReference>
<feature type="binding site" evidence="3">
    <location>
        <position position="198"/>
    </location>
    <ligand>
        <name>a divalent metal cation</name>
        <dbReference type="ChEBI" id="CHEBI:60240"/>
    </ligand>
</feature>
<reference evidence="5 6" key="1">
    <citation type="submission" date="2006-05" db="EMBL/GenBank/DDBJ databases">
        <authorList>
            <person name="King G."/>
            <person name="Ferriera S."/>
            <person name="Johnson J."/>
            <person name="Kravitz S."/>
            <person name="Beeson K."/>
            <person name="Sutton G."/>
            <person name="Rogers Y.-H."/>
            <person name="Friedman R."/>
            <person name="Frazier M."/>
            <person name="Venter J.C."/>
        </authorList>
    </citation>
    <scope>NUCLEOTIDE SEQUENCE [LARGE SCALE GENOMIC DNA]</scope>
    <source>
        <strain evidence="6">ATCC 25650 / DSM 13394 / JCM 20685 / NBRC 16684 / NCIMB 2208 / IAM 12614 / B1</strain>
    </source>
</reference>
<evidence type="ECO:0000256" key="3">
    <source>
        <dbReference type="PIRSR" id="PIRSR605511-2"/>
    </source>
</evidence>
<proteinExistence type="inferred from homology"/>
<comment type="similarity">
    <text evidence="1">Belongs to the SMP-30/CGR1 family.</text>
</comment>
<dbReference type="Proteomes" id="UP000004848">
    <property type="component" value="Unassembled WGS sequence"/>
</dbReference>
<evidence type="ECO:0000313" key="6">
    <source>
        <dbReference type="Proteomes" id="UP000004848"/>
    </source>
</evidence>
<dbReference type="GO" id="GO:0005509">
    <property type="term" value="F:calcium ion binding"/>
    <property type="evidence" value="ECO:0007669"/>
    <property type="project" value="TreeGrafter"/>
</dbReference>
<dbReference type="InterPro" id="IPR005511">
    <property type="entry name" value="SMP-30"/>
</dbReference>
<dbReference type="GeneID" id="68845556"/>
<dbReference type="AlphaFoldDB" id="A0NPS4"/>
<dbReference type="PRINTS" id="PR01790">
    <property type="entry name" value="SMP30FAMILY"/>
</dbReference>
<comment type="caution">
    <text evidence="5">The sequence shown here is derived from an EMBL/GenBank/DDBJ whole genome shotgun (WGS) entry which is preliminary data.</text>
</comment>
<dbReference type="Gene3D" id="2.120.10.30">
    <property type="entry name" value="TolB, C-terminal domain"/>
    <property type="match status" value="1"/>
</dbReference>
<keyword evidence="3" id="KW-0479">Metal-binding</keyword>
<evidence type="ECO:0000259" key="4">
    <source>
        <dbReference type="Pfam" id="PF08450"/>
    </source>
</evidence>
<dbReference type="EMBL" id="AAUW01000003">
    <property type="protein sequence ID" value="EAV45437.1"/>
    <property type="molecule type" value="Genomic_DNA"/>
</dbReference>
<feature type="domain" description="SMP-30/Gluconolactonase/LRE-like region" evidence="4">
    <location>
        <begin position="64"/>
        <end position="306"/>
    </location>
</feature>
<evidence type="ECO:0000313" key="5">
    <source>
        <dbReference type="EMBL" id="EAV45437.1"/>
    </source>
</evidence>
<accession>A0NPS4</accession>
<evidence type="ECO:0000256" key="1">
    <source>
        <dbReference type="ARBA" id="ARBA00008853"/>
    </source>
</evidence>
<gene>
    <name evidence="5" type="ORF">SIAM614_18969</name>
</gene>
<keyword evidence="3" id="KW-0862">Zinc</keyword>
<dbReference type="InterPro" id="IPR011042">
    <property type="entry name" value="6-blade_b-propeller_TolB-like"/>
</dbReference>
<feature type="binding site" evidence="3">
    <location>
        <position position="151"/>
    </location>
    <ligand>
        <name>substrate</name>
    </ligand>
</feature>
<protein>
    <recommendedName>
        <fullName evidence="4">SMP-30/Gluconolactonase/LRE-like region domain-containing protein</fullName>
    </recommendedName>
</protein>
<dbReference type="InterPro" id="IPR013658">
    <property type="entry name" value="SGL"/>
</dbReference>
<name>A0NPS4_ROSAI</name>
<organism evidence="5 6">
    <name type="scientific">Roseibium aggregatum (strain ATCC 25650 / DSM 13394 / JCM 20685 / NBRC 16684 / NCIMB 2208 / IAM 12614 / B1)</name>
    <name type="common">Stappia aggregata</name>
    <dbReference type="NCBI Taxonomy" id="384765"/>
    <lineage>
        <taxon>Bacteria</taxon>
        <taxon>Pseudomonadati</taxon>
        <taxon>Pseudomonadota</taxon>
        <taxon>Alphaproteobacteria</taxon>
        <taxon>Hyphomicrobiales</taxon>
        <taxon>Stappiaceae</taxon>
        <taxon>Roseibium</taxon>
    </lineage>
</organism>
<dbReference type="GO" id="GO:0019853">
    <property type="term" value="P:L-ascorbic acid biosynthetic process"/>
    <property type="evidence" value="ECO:0007669"/>
    <property type="project" value="TreeGrafter"/>
</dbReference>
<dbReference type="Pfam" id="PF08450">
    <property type="entry name" value="SGL"/>
    <property type="match status" value="1"/>
</dbReference>
<dbReference type="RefSeq" id="WP_006932820.1">
    <property type="nucleotide sequence ID" value="NZ_AAUW01000003.1"/>
</dbReference>
<dbReference type="PANTHER" id="PTHR10907:SF47">
    <property type="entry name" value="REGUCALCIN"/>
    <property type="match status" value="1"/>
</dbReference>
<feature type="binding site" evidence="3">
    <location>
        <position position="66"/>
    </location>
    <ligand>
        <name>a divalent metal cation</name>
        <dbReference type="ChEBI" id="CHEBI:60240"/>
    </ligand>
</feature>
<feature type="active site" description="Proton donor/acceptor" evidence="2">
    <location>
        <position position="248"/>
    </location>
</feature>